<evidence type="ECO:0000313" key="2">
    <source>
        <dbReference type="EMBL" id="KAG6394811.1"/>
    </source>
</evidence>
<feature type="domain" description="DUF4218" evidence="1">
    <location>
        <begin position="1"/>
        <end position="88"/>
    </location>
</feature>
<dbReference type="EMBL" id="PNBA02000017">
    <property type="protein sequence ID" value="KAG6394811.1"/>
    <property type="molecule type" value="Genomic_DNA"/>
</dbReference>
<protein>
    <recommendedName>
        <fullName evidence="1">DUF4218 domain-containing protein</fullName>
    </recommendedName>
</protein>
<dbReference type="PANTHER" id="PTHR48258">
    <property type="entry name" value="DUF4218 DOMAIN-CONTAINING PROTEIN-RELATED"/>
    <property type="match status" value="1"/>
</dbReference>
<evidence type="ECO:0000313" key="3">
    <source>
        <dbReference type="Proteomes" id="UP000298416"/>
    </source>
</evidence>
<dbReference type="PANTHER" id="PTHR48258:SF4">
    <property type="entry name" value="DUF4216 DOMAIN-CONTAINING PROTEIN"/>
    <property type="match status" value="1"/>
</dbReference>
<reference evidence="2" key="1">
    <citation type="submission" date="2018-01" db="EMBL/GenBank/DDBJ databases">
        <authorList>
            <person name="Mao J.F."/>
        </authorList>
    </citation>
    <scope>NUCLEOTIDE SEQUENCE</scope>
    <source>
        <strain evidence="2">Huo1</strain>
        <tissue evidence="2">Leaf</tissue>
    </source>
</reference>
<keyword evidence="3" id="KW-1185">Reference proteome</keyword>
<sequence length="298" mass="34055">MIFRPSFFDSMEHLPVHLAYEALIAGPVHFRWMYPFERYMRKFKLNVKNKAVVEASICNAYLTEAASHFCTHYFESHVRCRGRDVPRNDDGGGSTHPEDMLSIFTYDTRCAGKGRRRFLSEMEYKSAQTCILVNTIEAKNLSTRKKDKVDWRAVLKVRAKKFDDSYAITEEADEDTAFQEDEVEIHEISDDMEFVEPSRHDPSGSYERFIWGYKLNRSLTLTPLFSFPSHLSTIKTVAVAVSGGKDDCVKIYDLGERCLSSPIWGVQAKKLKTEKSTEIGEADFGELTGEARNDGGRI</sequence>
<evidence type="ECO:0000259" key="1">
    <source>
        <dbReference type="Pfam" id="PF13960"/>
    </source>
</evidence>
<reference evidence="2" key="2">
    <citation type="submission" date="2020-08" db="EMBL/GenBank/DDBJ databases">
        <title>Plant Genome Project.</title>
        <authorList>
            <person name="Zhang R.-G."/>
        </authorList>
    </citation>
    <scope>NUCLEOTIDE SEQUENCE</scope>
    <source>
        <strain evidence="2">Huo1</strain>
        <tissue evidence="2">Leaf</tissue>
    </source>
</reference>
<dbReference type="Proteomes" id="UP000298416">
    <property type="component" value="Unassembled WGS sequence"/>
</dbReference>
<gene>
    <name evidence="2" type="ORF">SASPL_145401</name>
</gene>
<proteinExistence type="predicted"/>
<accession>A0A8X8Z7M6</accession>
<dbReference type="AlphaFoldDB" id="A0A8X8Z7M6"/>
<dbReference type="Pfam" id="PF13960">
    <property type="entry name" value="DUF4218"/>
    <property type="match status" value="1"/>
</dbReference>
<comment type="caution">
    <text evidence="2">The sequence shown here is derived from an EMBL/GenBank/DDBJ whole genome shotgun (WGS) entry which is preliminary data.</text>
</comment>
<organism evidence="2">
    <name type="scientific">Salvia splendens</name>
    <name type="common">Scarlet sage</name>
    <dbReference type="NCBI Taxonomy" id="180675"/>
    <lineage>
        <taxon>Eukaryota</taxon>
        <taxon>Viridiplantae</taxon>
        <taxon>Streptophyta</taxon>
        <taxon>Embryophyta</taxon>
        <taxon>Tracheophyta</taxon>
        <taxon>Spermatophyta</taxon>
        <taxon>Magnoliopsida</taxon>
        <taxon>eudicotyledons</taxon>
        <taxon>Gunneridae</taxon>
        <taxon>Pentapetalae</taxon>
        <taxon>asterids</taxon>
        <taxon>lamiids</taxon>
        <taxon>Lamiales</taxon>
        <taxon>Lamiaceae</taxon>
        <taxon>Nepetoideae</taxon>
        <taxon>Mentheae</taxon>
        <taxon>Salviinae</taxon>
        <taxon>Salvia</taxon>
        <taxon>Salvia subgen. Calosphace</taxon>
        <taxon>core Calosphace</taxon>
    </lineage>
</organism>
<name>A0A8X8Z7M6_SALSN</name>
<dbReference type="InterPro" id="IPR025452">
    <property type="entry name" value="DUF4218"/>
</dbReference>